<evidence type="ECO:0000256" key="2">
    <source>
        <dbReference type="ARBA" id="ARBA00023125"/>
    </source>
</evidence>
<feature type="domain" description="HTH merR-type" evidence="4">
    <location>
        <begin position="16"/>
        <end position="85"/>
    </location>
</feature>
<reference evidence="5 6" key="1">
    <citation type="submission" date="2018-08" db="EMBL/GenBank/DDBJ databases">
        <title>Genomic Encyclopedia of Type Strains, Phase III (KMG-III): the genomes of soil and plant-associated and newly described type strains.</title>
        <authorList>
            <person name="Whitman W."/>
        </authorList>
    </citation>
    <scope>NUCLEOTIDE SEQUENCE [LARGE SCALE GENOMIC DNA]</scope>
    <source>
        <strain evidence="5 6">CECT 7375</strain>
    </source>
</reference>
<accession>A0A3E0DVN9</accession>
<protein>
    <submittedName>
        <fullName evidence="5">DNA-binding transcriptional MerR regulator</fullName>
    </submittedName>
</protein>
<evidence type="ECO:0000313" key="6">
    <source>
        <dbReference type="Proteomes" id="UP000256542"/>
    </source>
</evidence>
<keyword evidence="1" id="KW-0805">Transcription regulation</keyword>
<dbReference type="AlphaFoldDB" id="A0A3E0DVN9"/>
<dbReference type="GO" id="GO:0003677">
    <property type="term" value="F:DNA binding"/>
    <property type="evidence" value="ECO:0007669"/>
    <property type="project" value="UniProtKB-KW"/>
</dbReference>
<keyword evidence="3" id="KW-0804">Transcription</keyword>
<dbReference type="SMART" id="SM00422">
    <property type="entry name" value="HTH_MERR"/>
    <property type="match status" value="1"/>
</dbReference>
<dbReference type="InterPro" id="IPR009061">
    <property type="entry name" value="DNA-bd_dom_put_sf"/>
</dbReference>
<comment type="caution">
    <text evidence="5">The sequence shown here is derived from an EMBL/GenBank/DDBJ whole genome shotgun (WGS) entry which is preliminary data.</text>
</comment>
<dbReference type="CDD" id="cd01104">
    <property type="entry name" value="HTH_MlrA-CarA"/>
    <property type="match status" value="1"/>
</dbReference>
<evidence type="ECO:0000313" key="5">
    <source>
        <dbReference type="EMBL" id="REG86978.1"/>
    </source>
</evidence>
<evidence type="ECO:0000259" key="4">
    <source>
        <dbReference type="PROSITE" id="PS50937"/>
    </source>
</evidence>
<dbReference type="InterPro" id="IPR000551">
    <property type="entry name" value="MerR-type_HTH_dom"/>
</dbReference>
<evidence type="ECO:0000256" key="1">
    <source>
        <dbReference type="ARBA" id="ARBA00023015"/>
    </source>
</evidence>
<dbReference type="SUPFAM" id="SSF46955">
    <property type="entry name" value="Putative DNA-binding domain"/>
    <property type="match status" value="1"/>
</dbReference>
<name>A0A3E0DVN9_9GAMM</name>
<dbReference type="PROSITE" id="PS50937">
    <property type="entry name" value="HTH_MERR_2"/>
    <property type="match status" value="1"/>
</dbReference>
<dbReference type="InterPro" id="IPR047057">
    <property type="entry name" value="MerR_fam"/>
</dbReference>
<gene>
    <name evidence="5" type="ORF">DFP81_101548</name>
</gene>
<dbReference type="Pfam" id="PF13411">
    <property type="entry name" value="MerR_1"/>
    <property type="match status" value="1"/>
</dbReference>
<dbReference type="Gene3D" id="1.10.1660.10">
    <property type="match status" value="1"/>
</dbReference>
<dbReference type="EMBL" id="QUNG01000001">
    <property type="protein sequence ID" value="REG86978.1"/>
    <property type="molecule type" value="Genomic_DNA"/>
</dbReference>
<dbReference type="GO" id="GO:0003700">
    <property type="term" value="F:DNA-binding transcription factor activity"/>
    <property type="evidence" value="ECO:0007669"/>
    <property type="project" value="InterPro"/>
</dbReference>
<dbReference type="RefSeq" id="WP_181903023.1">
    <property type="nucleotide sequence ID" value="NZ_QUNG01000001.1"/>
</dbReference>
<dbReference type="PANTHER" id="PTHR30204:SF67">
    <property type="entry name" value="HTH-TYPE TRANSCRIPTIONAL REGULATOR MLRA-RELATED"/>
    <property type="match status" value="1"/>
</dbReference>
<dbReference type="PANTHER" id="PTHR30204">
    <property type="entry name" value="REDOX-CYCLING DRUG-SENSING TRANSCRIPTIONAL ACTIVATOR SOXR"/>
    <property type="match status" value="1"/>
</dbReference>
<evidence type="ECO:0000256" key="3">
    <source>
        <dbReference type="ARBA" id="ARBA00023163"/>
    </source>
</evidence>
<dbReference type="Proteomes" id="UP000256542">
    <property type="component" value="Unassembled WGS sequence"/>
</dbReference>
<keyword evidence="2 5" id="KW-0238">DNA-binding</keyword>
<keyword evidence="6" id="KW-1185">Reference proteome</keyword>
<organism evidence="5 6">
    <name type="scientific">Marinomonas pollencensis</name>
    <dbReference type="NCBI Taxonomy" id="491954"/>
    <lineage>
        <taxon>Bacteria</taxon>
        <taxon>Pseudomonadati</taxon>
        <taxon>Pseudomonadota</taxon>
        <taxon>Gammaproteobacteria</taxon>
        <taxon>Oceanospirillales</taxon>
        <taxon>Oceanospirillaceae</taxon>
        <taxon>Marinomonas</taxon>
    </lineage>
</organism>
<sequence>MSQDQNTLSTKDETTSFPIRTLSAKTGVNSVTLRAWERRYGLLKPKRTEKGHRLYSDEDVARVDAIVRWMQQGVAVSKVRALLDREESIENVPPSTEWLEWQIELVSLSRQFNEDKIEHLYQQLFSQYPPLVVIKNWLLPSLEQLGAGVHARFCEAVISRCLAGRLASLKNQHTNAPSVLITGLFGERTLWCYMAAALFSDHGFACSVQPHMSSEKDWQALIEGLDPNAVVAFCETELVPKTSRLLASLDTYGEPVALIGASFWLAAHSNNITELGRVRVYSEALEGVLMMLKKLGVESISE</sequence>
<proteinExistence type="predicted"/>